<comment type="caution">
    <text evidence="1">The sequence shown here is derived from an EMBL/GenBank/DDBJ whole genome shotgun (WGS) entry which is preliminary data.</text>
</comment>
<feature type="non-terminal residue" evidence="1">
    <location>
        <position position="1"/>
    </location>
</feature>
<dbReference type="EMBL" id="LAZR01026791">
    <property type="protein sequence ID" value="KKL67647.1"/>
    <property type="molecule type" value="Genomic_DNA"/>
</dbReference>
<name>A0A0F9GWV8_9ZZZZ</name>
<proteinExistence type="predicted"/>
<accession>A0A0F9GWV8</accession>
<gene>
    <name evidence="1" type="ORF">LCGC14_2132920</name>
</gene>
<reference evidence="1" key="1">
    <citation type="journal article" date="2015" name="Nature">
        <title>Complex archaea that bridge the gap between prokaryotes and eukaryotes.</title>
        <authorList>
            <person name="Spang A."/>
            <person name="Saw J.H."/>
            <person name="Jorgensen S.L."/>
            <person name="Zaremba-Niedzwiedzka K."/>
            <person name="Martijn J."/>
            <person name="Lind A.E."/>
            <person name="van Eijk R."/>
            <person name="Schleper C."/>
            <person name="Guy L."/>
            <person name="Ettema T.J."/>
        </authorList>
    </citation>
    <scope>NUCLEOTIDE SEQUENCE</scope>
</reference>
<dbReference type="AlphaFoldDB" id="A0A0F9GWV8"/>
<evidence type="ECO:0000313" key="1">
    <source>
        <dbReference type="EMBL" id="KKL67647.1"/>
    </source>
</evidence>
<protein>
    <submittedName>
        <fullName evidence="1">Uncharacterized protein</fullName>
    </submittedName>
</protein>
<organism evidence="1">
    <name type="scientific">marine sediment metagenome</name>
    <dbReference type="NCBI Taxonomy" id="412755"/>
    <lineage>
        <taxon>unclassified sequences</taxon>
        <taxon>metagenomes</taxon>
        <taxon>ecological metagenomes</taxon>
    </lineage>
</organism>
<sequence length="78" mass="9434">VKDDVERSQPEHLVRHIHRKWIEFAYKNGDETYKHFTNGKPLYPAYRTYHHLIDATPEEVQAFWESTEEEPPKPNKEE</sequence>